<gene>
    <name evidence="1" type="primary">gltD_3</name>
    <name evidence="1" type="ORF">NCTC12965_05160</name>
</gene>
<name>A0A4U9VDB3_SERFO</name>
<dbReference type="PANTHER" id="PTHR42783">
    <property type="entry name" value="GLUTAMATE SYNTHASE [NADPH] SMALL CHAIN"/>
    <property type="match status" value="1"/>
</dbReference>
<dbReference type="Gene3D" id="3.50.50.60">
    <property type="entry name" value="FAD/NAD(P)-binding domain"/>
    <property type="match status" value="1"/>
</dbReference>
<organism evidence="1">
    <name type="scientific">Serratia fonticola</name>
    <dbReference type="NCBI Taxonomy" id="47917"/>
    <lineage>
        <taxon>Bacteria</taxon>
        <taxon>Pseudomonadati</taxon>
        <taxon>Pseudomonadota</taxon>
        <taxon>Gammaproteobacteria</taxon>
        <taxon>Enterobacterales</taxon>
        <taxon>Yersiniaceae</taxon>
        <taxon>Serratia</taxon>
    </lineage>
</organism>
<proteinExistence type="predicted"/>
<dbReference type="EMBL" id="CABEEZ010000112">
    <property type="protein sequence ID" value="VTR44846.1"/>
    <property type="molecule type" value="Genomic_DNA"/>
</dbReference>
<dbReference type="GO" id="GO:0004355">
    <property type="term" value="F:glutamate synthase (NADPH) activity"/>
    <property type="evidence" value="ECO:0007669"/>
    <property type="project" value="UniProtKB-EC"/>
</dbReference>
<reference evidence="1" key="1">
    <citation type="submission" date="2019-05" db="EMBL/GenBank/DDBJ databases">
        <authorList>
            <consortium name="Pathogen Informatics"/>
        </authorList>
    </citation>
    <scope>NUCLEOTIDE SEQUENCE [LARGE SCALE GENOMIC DNA]</scope>
    <source>
        <strain evidence="1">NCTC12965</strain>
    </source>
</reference>
<dbReference type="PANTHER" id="PTHR42783:SF3">
    <property type="entry name" value="GLUTAMATE SYNTHASE [NADPH] SMALL CHAIN-RELATED"/>
    <property type="match status" value="1"/>
</dbReference>
<accession>A0A4U9VDB3</accession>
<sequence>MARRREIFSDMGVEFRLNTEIGKDVSMETLLNDYDALFLGVGTYKSMRSGLGK</sequence>
<protein>
    <submittedName>
        <fullName evidence="1">Glutamate synthase [NADPH] small chain</fullName>
        <ecNumber evidence="1">1.4.1.13</ecNumber>
    </submittedName>
</protein>
<dbReference type="SUPFAM" id="SSF51971">
    <property type="entry name" value="Nucleotide-binding domain"/>
    <property type="match status" value="1"/>
</dbReference>
<keyword evidence="1" id="KW-0560">Oxidoreductase</keyword>
<dbReference type="EC" id="1.4.1.13" evidence="1"/>
<dbReference type="InterPro" id="IPR036188">
    <property type="entry name" value="FAD/NAD-bd_sf"/>
</dbReference>
<dbReference type="AlphaFoldDB" id="A0A4U9VDB3"/>
<evidence type="ECO:0000313" key="1">
    <source>
        <dbReference type="EMBL" id="VTR44846.1"/>
    </source>
</evidence>